<feature type="region of interest" description="Disordered" evidence="6">
    <location>
        <begin position="800"/>
        <end position="843"/>
    </location>
</feature>
<feature type="region of interest" description="Disordered" evidence="6">
    <location>
        <begin position="736"/>
        <end position="762"/>
    </location>
</feature>
<dbReference type="CDD" id="cd00167">
    <property type="entry name" value="SANT"/>
    <property type="match status" value="1"/>
</dbReference>
<dbReference type="GO" id="GO:0006355">
    <property type="term" value="P:regulation of DNA-templated transcription"/>
    <property type="evidence" value="ECO:0007669"/>
    <property type="project" value="TreeGrafter"/>
</dbReference>
<dbReference type="PANTHER" id="PTHR16088">
    <property type="entry name" value="YY1 ASSOCIATED PROTEIN-RELATED"/>
    <property type="match status" value="1"/>
</dbReference>
<dbReference type="Proteomes" id="UP001497644">
    <property type="component" value="Chromosome 9"/>
</dbReference>
<feature type="compositionally biased region" description="Polar residues" evidence="6">
    <location>
        <begin position="810"/>
        <end position="838"/>
    </location>
</feature>
<evidence type="ECO:0000256" key="6">
    <source>
        <dbReference type="SAM" id="MobiDB-lite"/>
    </source>
</evidence>
<reference evidence="8" key="1">
    <citation type="submission" date="2024-04" db="EMBL/GenBank/DDBJ databases">
        <authorList>
            <consortium name="Molecular Ecology Group"/>
        </authorList>
    </citation>
    <scope>NUCLEOTIDE SEQUENCE</scope>
</reference>
<sequence>MEKSTSKPIMQNDADASTFSVSFIESPRKCNLSFSINFDFDDVDSENSTDSENADLQIDISEVDNYEPSSKHKREAIEEASVLNKMEEEIERQLDAKAAKTNLTATNVKNILKHVIPYEHLMTMIQNWLQDAEDDVNFGPKLTRAKAKKLAAAQVNIPWPITTTQKASSEVQALIQEELPEDSSDEEYNPDHDKHIESDDDREVENTMSNDMESQQSTSTNNNVVCPEQQRSSDIQYDPEGIFKIPAIPHVATEEESIGQRTRSKLSLSETSLEEIEQAFIPPDITVDMTDDWDCELDEDWDNFLKEFTQPLTQEPAVEDDPEADPEYNILEDEETDLLDKEELRTDKAVEVPRKEQYDLIAELLELTPMFLTQEEEISRRKKIPDNITPPIETNTINSSMVDLLPVLAEPELPKLVNFEQRLLLATQFRQHVQLMAQHFTMTYMHPEYHSLAITCKQNLNSLRYLSNGPNSAFNAENLEEALKLISIWENKFSNTRFYADFKQSITDNIVKTKTCTNKHIYTEEFLPELENLFVESKALMYPQLLPQMPFRSGVKFTKSTYLKSEENLIALGIEQFLPFVASRPRKFRTKKMLLIDATQLICHYLLPCRDAQGILHHIRKRRASKDENPIKHYFEKGCAPRIIHRITLDNKPKAPKDQPINLLPLRWQIYLGNQREHKNNLSNNNYIFDSNSNLGKHWIKMNAILMPYPTVSSNHPLRNPVINILPKILPVTVNPKASTTNKTDNSTIKRNSKLNNDSSEKQVIDNSIQTRGMLTGINKPNKNLYSVKTVTADAKVAQMDKLPDEQKNNTKLSGISARSSKVSKDISQISSGPQIRKTTPRLAKTRSAQNMKLMAQVLGSKSSANCSTLKSKEKDTDKNTDEHCTVSKVDNEEEIAELMLASTTIIKDPVSRKKAKQTRELEIIKRLLKAENPLTEEEREAKFAASYLQKLHLTLEPNNPEIFRTVIKLYLDYSEKLESINQTVIDPPFPEEFAANKEIQDSAIKKDILTIRLYQDVCEMLQNYPEMCTDFLLFLKPHQATMIGKSMEYMMLQKMNDFVHIAQIYFAKQPSRIAKMMQAITQLSSDPHTTLETIHSIIGPVFKGHPLIMDLFLQVLPTAKPPESLFVPHMFENLTCPLGPYDKNTTYTENAPELYENIELPTATYHEDPYGGENCKCDCHNIDDSNLKNNSEHCVSCGTRFLNGRIYLQTPEGLRPAKITFPGENQEKLENIARVSLKIADKVAPSISKKRRKSSKNDSNHEEICQKQQSATKYSPLKDNEDNEKVVAKSKKSVKLALKADQKKALKRIGTAVDDAIANKKIRMSHCRNKREKKTEDMDVSLEHNELDITEHERTNDITETETNSCMQLSMQDNSSSTEIITQIAASNSADCDLSCKNTSTETAVVKTTIENNIQLKSDLTNNKPWTRQEDMILLQSVKKEYSENSFLLISEKLDNRTVDQVKERCQTLLSLLQKIM</sequence>
<feature type="compositionally biased region" description="Basic and acidic residues" evidence="6">
    <location>
        <begin position="1256"/>
        <end position="1266"/>
    </location>
</feature>
<dbReference type="InterPro" id="IPR001005">
    <property type="entry name" value="SANT/Myb"/>
</dbReference>
<proteinExistence type="predicted"/>
<evidence type="ECO:0000256" key="2">
    <source>
        <dbReference type="ARBA" id="ARBA00023015"/>
    </source>
</evidence>
<feature type="region of interest" description="Disordered" evidence="6">
    <location>
        <begin position="180"/>
        <end position="225"/>
    </location>
</feature>
<evidence type="ECO:0000256" key="3">
    <source>
        <dbReference type="ARBA" id="ARBA00023163"/>
    </source>
</evidence>
<dbReference type="PROSITE" id="PS50090">
    <property type="entry name" value="MYB_LIKE"/>
    <property type="match status" value="1"/>
</dbReference>
<feature type="domain" description="Myb-like" evidence="7">
    <location>
        <begin position="1419"/>
        <end position="1471"/>
    </location>
</feature>
<dbReference type="GO" id="GO:0003712">
    <property type="term" value="F:transcription coregulator activity"/>
    <property type="evidence" value="ECO:0007669"/>
    <property type="project" value="TreeGrafter"/>
</dbReference>
<feature type="region of interest" description="Disordered" evidence="6">
    <location>
        <begin position="1247"/>
        <end position="1291"/>
    </location>
</feature>
<feature type="compositionally biased region" description="Polar residues" evidence="6">
    <location>
        <begin position="206"/>
        <end position="225"/>
    </location>
</feature>
<dbReference type="SMART" id="SM00717">
    <property type="entry name" value="SANT"/>
    <property type="match status" value="1"/>
</dbReference>
<dbReference type="InterPro" id="IPR009057">
    <property type="entry name" value="Homeodomain-like_sf"/>
</dbReference>
<evidence type="ECO:0000256" key="5">
    <source>
        <dbReference type="SAM" id="Coils"/>
    </source>
</evidence>
<evidence type="ECO:0000313" key="9">
    <source>
        <dbReference type="Proteomes" id="UP001497644"/>
    </source>
</evidence>
<evidence type="ECO:0000313" key="8">
    <source>
        <dbReference type="EMBL" id="CAL1689753.1"/>
    </source>
</evidence>
<evidence type="ECO:0000256" key="4">
    <source>
        <dbReference type="ARBA" id="ARBA00023242"/>
    </source>
</evidence>
<keyword evidence="3" id="KW-0804">Transcription</keyword>
<keyword evidence="5" id="KW-0175">Coiled coil</keyword>
<dbReference type="GO" id="GO:0005634">
    <property type="term" value="C:nucleus"/>
    <property type="evidence" value="ECO:0007669"/>
    <property type="project" value="UniProtKB-SubCell"/>
</dbReference>
<evidence type="ECO:0000256" key="1">
    <source>
        <dbReference type="ARBA" id="ARBA00004123"/>
    </source>
</evidence>
<keyword evidence="4" id="KW-0539">Nucleus</keyword>
<dbReference type="SUPFAM" id="SSF46689">
    <property type="entry name" value="Homeodomain-like"/>
    <property type="match status" value="1"/>
</dbReference>
<evidence type="ECO:0000259" key="7">
    <source>
        <dbReference type="PROSITE" id="PS50090"/>
    </source>
</evidence>
<dbReference type="PANTHER" id="PTHR16088:SF3">
    <property type="entry name" value="GON-4-LIKE PROTEIN"/>
    <property type="match status" value="1"/>
</dbReference>
<feature type="compositionally biased region" description="Polar residues" evidence="6">
    <location>
        <begin position="736"/>
        <end position="758"/>
    </location>
</feature>
<feature type="compositionally biased region" description="Basic and acidic residues" evidence="6">
    <location>
        <begin position="1277"/>
        <end position="1288"/>
    </location>
</feature>
<gene>
    <name evidence="8" type="ORF">LPLAT_LOCUS14608</name>
</gene>
<keyword evidence="2" id="KW-0805">Transcription regulation</keyword>
<organism evidence="8 9">
    <name type="scientific">Lasius platythorax</name>
    <dbReference type="NCBI Taxonomy" id="488582"/>
    <lineage>
        <taxon>Eukaryota</taxon>
        <taxon>Metazoa</taxon>
        <taxon>Ecdysozoa</taxon>
        <taxon>Arthropoda</taxon>
        <taxon>Hexapoda</taxon>
        <taxon>Insecta</taxon>
        <taxon>Pterygota</taxon>
        <taxon>Neoptera</taxon>
        <taxon>Endopterygota</taxon>
        <taxon>Hymenoptera</taxon>
        <taxon>Apocrita</taxon>
        <taxon>Aculeata</taxon>
        <taxon>Formicoidea</taxon>
        <taxon>Formicidae</taxon>
        <taxon>Formicinae</taxon>
        <taxon>Lasius</taxon>
        <taxon>Lasius</taxon>
    </lineage>
</organism>
<dbReference type="Gene3D" id="1.10.10.60">
    <property type="entry name" value="Homeodomain-like"/>
    <property type="match status" value="1"/>
</dbReference>
<keyword evidence="9" id="KW-1185">Reference proteome</keyword>
<accession>A0AAV2PB97</accession>
<feature type="coiled-coil region" evidence="5">
    <location>
        <begin position="73"/>
        <end position="103"/>
    </location>
</feature>
<dbReference type="Pfam" id="PF00249">
    <property type="entry name" value="Myb_DNA-binding"/>
    <property type="match status" value="1"/>
</dbReference>
<dbReference type="InterPro" id="IPR052435">
    <property type="entry name" value="YY1-Transcr_Regul"/>
</dbReference>
<protein>
    <recommendedName>
        <fullName evidence="7">Myb-like domain-containing protein</fullName>
    </recommendedName>
</protein>
<comment type="subcellular location">
    <subcellularLocation>
        <location evidence="1">Nucleus</location>
    </subcellularLocation>
</comment>
<name>A0AAV2PB97_9HYME</name>
<dbReference type="EMBL" id="OZ034832">
    <property type="protein sequence ID" value="CAL1689753.1"/>
    <property type="molecule type" value="Genomic_DNA"/>
</dbReference>